<dbReference type="EMBL" id="JAZDWU010000010">
    <property type="protein sequence ID" value="KAK9989401.1"/>
    <property type="molecule type" value="Genomic_DNA"/>
</dbReference>
<name>A0AAW2BTV1_9ROSI</name>
<evidence type="ECO:0000313" key="2">
    <source>
        <dbReference type="EMBL" id="KAK9989401.1"/>
    </source>
</evidence>
<dbReference type="AlphaFoldDB" id="A0AAW2BTV1"/>
<comment type="caution">
    <text evidence="2">The sequence shown here is derived from an EMBL/GenBank/DDBJ whole genome shotgun (WGS) entry which is preliminary data.</text>
</comment>
<sequence>MSHPQGAFENIDQEVALEINLETSRHAAQENQNQTYEIAEQRQGGGAVGGWNWTGHEERTSRRACDLPIWQWLVAISSPLRWLEPSGDLLSDPMASGGDLHSDPAIRWLVAISSTWLG</sequence>
<protein>
    <submittedName>
        <fullName evidence="2">Uncharacterized protein</fullName>
    </submittedName>
</protein>
<keyword evidence="3" id="KW-1185">Reference proteome</keyword>
<gene>
    <name evidence="2" type="ORF">SO802_029640</name>
</gene>
<reference evidence="2 3" key="1">
    <citation type="submission" date="2024-01" db="EMBL/GenBank/DDBJ databases">
        <title>A telomere-to-telomere, gap-free genome of sweet tea (Lithocarpus litseifolius).</title>
        <authorList>
            <person name="Zhou J."/>
        </authorList>
    </citation>
    <scope>NUCLEOTIDE SEQUENCE [LARGE SCALE GENOMIC DNA]</scope>
    <source>
        <strain evidence="2">Zhou-2022a</strain>
        <tissue evidence="2">Leaf</tissue>
    </source>
</reference>
<evidence type="ECO:0000256" key="1">
    <source>
        <dbReference type="SAM" id="MobiDB-lite"/>
    </source>
</evidence>
<proteinExistence type="predicted"/>
<accession>A0AAW2BTV1</accession>
<evidence type="ECO:0000313" key="3">
    <source>
        <dbReference type="Proteomes" id="UP001459277"/>
    </source>
</evidence>
<organism evidence="2 3">
    <name type="scientific">Lithocarpus litseifolius</name>
    <dbReference type="NCBI Taxonomy" id="425828"/>
    <lineage>
        <taxon>Eukaryota</taxon>
        <taxon>Viridiplantae</taxon>
        <taxon>Streptophyta</taxon>
        <taxon>Embryophyta</taxon>
        <taxon>Tracheophyta</taxon>
        <taxon>Spermatophyta</taxon>
        <taxon>Magnoliopsida</taxon>
        <taxon>eudicotyledons</taxon>
        <taxon>Gunneridae</taxon>
        <taxon>Pentapetalae</taxon>
        <taxon>rosids</taxon>
        <taxon>fabids</taxon>
        <taxon>Fagales</taxon>
        <taxon>Fagaceae</taxon>
        <taxon>Lithocarpus</taxon>
    </lineage>
</organism>
<dbReference type="Proteomes" id="UP001459277">
    <property type="component" value="Unassembled WGS sequence"/>
</dbReference>
<feature type="region of interest" description="Disordered" evidence="1">
    <location>
        <begin position="26"/>
        <end position="54"/>
    </location>
</feature>